<feature type="region of interest" description="Disordered" evidence="1">
    <location>
        <begin position="26"/>
        <end position="130"/>
    </location>
</feature>
<evidence type="ECO:0000256" key="2">
    <source>
        <dbReference type="SAM" id="SignalP"/>
    </source>
</evidence>
<feature type="signal peptide" evidence="2">
    <location>
        <begin position="1"/>
        <end position="21"/>
    </location>
</feature>
<evidence type="ECO:0000313" key="3">
    <source>
        <dbReference type="EMBL" id="GAA1969290.1"/>
    </source>
</evidence>
<feature type="compositionally biased region" description="Polar residues" evidence="1">
    <location>
        <begin position="113"/>
        <end position="130"/>
    </location>
</feature>
<reference evidence="4" key="1">
    <citation type="journal article" date="2019" name="Int. J. Syst. Evol. Microbiol.">
        <title>The Global Catalogue of Microorganisms (GCM) 10K type strain sequencing project: providing services to taxonomists for standard genome sequencing and annotation.</title>
        <authorList>
            <consortium name="The Broad Institute Genomics Platform"/>
            <consortium name="The Broad Institute Genome Sequencing Center for Infectious Disease"/>
            <person name="Wu L."/>
            <person name="Ma J."/>
        </authorList>
    </citation>
    <scope>NUCLEOTIDE SEQUENCE [LARGE SCALE GENOMIC DNA]</scope>
    <source>
        <strain evidence="4">JCM 15309</strain>
    </source>
</reference>
<evidence type="ECO:0000256" key="1">
    <source>
        <dbReference type="SAM" id="MobiDB-lite"/>
    </source>
</evidence>
<accession>A0ABP5CUW1</accession>
<dbReference type="Proteomes" id="UP001500571">
    <property type="component" value="Unassembled WGS sequence"/>
</dbReference>
<sequence length="236" mass="23009">MASTRTVALSATGLLAVIAAAVIGSNVGTEQADRKAASTSSSSAGATTSTSAPSSGRSTTPPPTPHASRTPTASPPVPTTPGSSDAPTGTGGGLEVLPTPAGEPAATGYSLPPITTTEPSPVVSGSLQPGTANGRLVAGFPTALAPPPGTEVESSSIAVAGDMVQAALVATGGDPEAIVAHYREVLTAHGYVEKKVQGVENNPAAAFKKGRNSITVTTGDGKTNLLAHLRAKGAAD</sequence>
<dbReference type="RefSeq" id="WP_344046540.1">
    <property type="nucleotide sequence ID" value="NZ_BAAAPB010000004.1"/>
</dbReference>
<gene>
    <name evidence="3" type="ORF">GCM10009798_32340</name>
</gene>
<proteinExistence type="predicted"/>
<feature type="chain" id="PRO_5046733895" evidence="2">
    <location>
        <begin position="22"/>
        <end position="236"/>
    </location>
</feature>
<feature type="compositionally biased region" description="Low complexity" evidence="1">
    <location>
        <begin position="37"/>
        <end position="59"/>
    </location>
</feature>
<name>A0ABP5CUW1_9ACTN</name>
<comment type="caution">
    <text evidence="3">The sequence shown here is derived from an EMBL/GenBank/DDBJ whole genome shotgun (WGS) entry which is preliminary data.</text>
</comment>
<protein>
    <submittedName>
        <fullName evidence="3">Uncharacterized protein</fullName>
    </submittedName>
</protein>
<evidence type="ECO:0000313" key="4">
    <source>
        <dbReference type="Proteomes" id="UP001500571"/>
    </source>
</evidence>
<organism evidence="3 4">
    <name type="scientific">Nocardioides panacihumi</name>
    <dbReference type="NCBI Taxonomy" id="400774"/>
    <lineage>
        <taxon>Bacteria</taxon>
        <taxon>Bacillati</taxon>
        <taxon>Actinomycetota</taxon>
        <taxon>Actinomycetes</taxon>
        <taxon>Propionibacteriales</taxon>
        <taxon>Nocardioidaceae</taxon>
        <taxon>Nocardioides</taxon>
    </lineage>
</organism>
<keyword evidence="2" id="KW-0732">Signal</keyword>
<dbReference type="EMBL" id="BAAAPB010000004">
    <property type="protein sequence ID" value="GAA1969290.1"/>
    <property type="molecule type" value="Genomic_DNA"/>
</dbReference>
<keyword evidence="4" id="KW-1185">Reference proteome</keyword>